<keyword evidence="1" id="KW-0812">Transmembrane</keyword>
<dbReference type="AlphaFoldDB" id="A0A4P8XP91"/>
<organism evidence="2 3">
    <name type="scientific">Paenibacillus algicola</name>
    <dbReference type="NCBI Taxonomy" id="2565926"/>
    <lineage>
        <taxon>Bacteria</taxon>
        <taxon>Bacillati</taxon>
        <taxon>Bacillota</taxon>
        <taxon>Bacilli</taxon>
        <taxon>Bacillales</taxon>
        <taxon>Paenibacillaceae</taxon>
        <taxon>Paenibacillus</taxon>
    </lineage>
</organism>
<name>A0A4P8XP91_9BACL</name>
<dbReference type="Proteomes" id="UP000300879">
    <property type="component" value="Chromosome"/>
</dbReference>
<keyword evidence="3" id="KW-1185">Reference proteome</keyword>
<protein>
    <submittedName>
        <fullName evidence="2">Uncharacterized protein</fullName>
    </submittedName>
</protein>
<dbReference type="RefSeq" id="WP_138227330.1">
    <property type="nucleotide sequence ID" value="NZ_CP040396.1"/>
</dbReference>
<keyword evidence="1" id="KW-0472">Membrane</keyword>
<evidence type="ECO:0000313" key="3">
    <source>
        <dbReference type="Proteomes" id="UP000300879"/>
    </source>
</evidence>
<dbReference type="OrthoDB" id="2655012at2"/>
<proteinExistence type="predicted"/>
<evidence type="ECO:0000256" key="1">
    <source>
        <dbReference type="SAM" id="Phobius"/>
    </source>
</evidence>
<reference evidence="2 3" key="1">
    <citation type="submission" date="2019-05" db="EMBL/GenBank/DDBJ databases">
        <authorList>
            <person name="Chen C."/>
        </authorList>
    </citation>
    <scope>NUCLEOTIDE SEQUENCE [LARGE SCALE GENOMIC DNA]</scope>
    <source>
        <strain evidence="2 3">HB172198</strain>
    </source>
</reference>
<feature type="transmembrane region" description="Helical" evidence="1">
    <location>
        <begin position="7"/>
        <end position="29"/>
    </location>
</feature>
<dbReference type="EMBL" id="CP040396">
    <property type="protein sequence ID" value="QCT04652.1"/>
    <property type="molecule type" value="Genomic_DNA"/>
</dbReference>
<sequence>MRLETEMFVSVWHLAVPVLVLIAFIGMVAGGYDRRTTLKSTGWSLVVFYAFVTFTTVIVSQESLYVEEKMVQDMDEYHAEIKDRLPFSEAPGIVAYVGAFLDEDDGTKWVIYAGNYGSAPFTGTVSVTVMDEDRVTELLKRTFEEVHLAPGEKKELDTVYSLESRDNPYLMQFKAAPASSAGADAP</sequence>
<dbReference type="KEGG" id="palo:E6C60_3947"/>
<accession>A0A4P8XP91</accession>
<keyword evidence="1" id="KW-1133">Transmembrane helix</keyword>
<evidence type="ECO:0000313" key="2">
    <source>
        <dbReference type="EMBL" id="QCT04652.1"/>
    </source>
</evidence>
<gene>
    <name evidence="2" type="ORF">E6C60_3947</name>
</gene>
<feature type="transmembrane region" description="Helical" evidence="1">
    <location>
        <begin position="41"/>
        <end position="60"/>
    </location>
</feature>